<dbReference type="Proteomes" id="UP000000594">
    <property type="component" value="Plasmid pXO2"/>
</dbReference>
<evidence type="ECO:0000313" key="3">
    <source>
        <dbReference type="Proteomes" id="UP000000594"/>
    </source>
</evidence>
<proteinExistence type="predicted"/>
<gene>
    <name evidence="2" type="ordered locus">GBAA_pXO2_0050</name>
</gene>
<evidence type="ECO:0000313" key="2">
    <source>
        <dbReference type="EMBL" id="AAT28980.2"/>
    </source>
</evidence>
<feature type="compositionally biased region" description="Basic and acidic residues" evidence="1">
    <location>
        <begin position="7"/>
        <end position="20"/>
    </location>
</feature>
<keyword evidence="3" id="KW-1185">Reference proteome</keyword>
<sequence>MSFKSIQELKDHRERNEGSGKSKCIASYWV</sequence>
<dbReference type="AlphaFoldDB" id="Q6F041"/>
<protein>
    <submittedName>
        <fullName evidence="2">Uncharacterized protein</fullName>
    </submittedName>
</protein>
<geneLocation type="plasmid" evidence="2 3">
    <name>pXO2</name>
</geneLocation>
<organism evidence="2 3">
    <name type="scientific">Bacillus anthracis</name>
    <name type="common">anthrax bacterium</name>
    <dbReference type="NCBI Taxonomy" id="1392"/>
    <lineage>
        <taxon>Bacteria</taxon>
        <taxon>Bacillati</taxon>
        <taxon>Bacillota</taxon>
        <taxon>Bacilli</taxon>
        <taxon>Bacillales</taxon>
        <taxon>Bacillaceae</taxon>
        <taxon>Bacillus</taxon>
        <taxon>Bacillus cereus group</taxon>
    </lineage>
</organism>
<accession>Q6F041</accession>
<evidence type="ECO:0000256" key="1">
    <source>
        <dbReference type="SAM" id="MobiDB-lite"/>
    </source>
</evidence>
<keyword evidence="2" id="KW-0614">Plasmid</keyword>
<feature type="region of interest" description="Disordered" evidence="1">
    <location>
        <begin position="1"/>
        <end position="30"/>
    </location>
</feature>
<dbReference type="KEGG" id="bar:GBAA_pXO2_0050"/>
<dbReference type="EMBL" id="AE017335">
    <property type="protein sequence ID" value="AAT28980.2"/>
    <property type="molecule type" value="Genomic_DNA"/>
</dbReference>
<reference evidence="2 3" key="1">
    <citation type="journal article" date="2009" name="J. Bacteriol.">
        <title>The complete genome sequence of Bacillus anthracis Ames 'Ancestor'.</title>
        <authorList>
            <person name="Ravel J."/>
            <person name="Jiang L."/>
            <person name="Stanley S.T."/>
            <person name="Wilson M.R."/>
            <person name="Decker R.S."/>
            <person name="Read T.D."/>
            <person name="Worsham P."/>
            <person name="Keim P.S."/>
            <person name="Salzberg S.L."/>
            <person name="Fraser-Liggett C.M."/>
            <person name="Rasko D.A."/>
        </authorList>
    </citation>
    <scope>NUCLEOTIDE SEQUENCE [LARGE SCALE GENOMIC DNA]</scope>
    <source>
        <strain evidence="3">Ames ancestor</strain>
        <plasmid evidence="3">pXO2</plasmid>
    </source>
</reference>
<dbReference type="HOGENOM" id="CLU_3401923_0_0_9"/>
<name>Q6F041_BACAN</name>